<feature type="non-terminal residue" evidence="8">
    <location>
        <position position="1"/>
    </location>
</feature>
<evidence type="ECO:0000256" key="4">
    <source>
        <dbReference type="ARBA" id="ARBA00022989"/>
    </source>
</evidence>
<feature type="transmembrane region" description="Helical" evidence="6">
    <location>
        <begin position="47"/>
        <end position="63"/>
    </location>
</feature>
<evidence type="ECO:0000259" key="7">
    <source>
        <dbReference type="Pfam" id="PF01694"/>
    </source>
</evidence>
<evidence type="ECO:0000256" key="1">
    <source>
        <dbReference type="ARBA" id="ARBA00004141"/>
    </source>
</evidence>
<comment type="caution">
    <text evidence="8">The sequence shown here is derived from an EMBL/GenBank/DDBJ whole genome shotgun (WGS) entry which is preliminary data.</text>
</comment>
<evidence type="ECO:0000313" key="8">
    <source>
        <dbReference type="EMBL" id="KAH0911438.1"/>
    </source>
</evidence>
<keyword evidence="5 6" id="KW-0472">Membrane</keyword>
<comment type="similarity">
    <text evidence="2">Belongs to the peptidase S54 family.</text>
</comment>
<evidence type="ECO:0000256" key="6">
    <source>
        <dbReference type="SAM" id="Phobius"/>
    </source>
</evidence>
<gene>
    <name evidence="8" type="ORF">HID58_034759</name>
</gene>
<reference evidence="8 9" key="1">
    <citation type="submission" date="2021-05" db="EMBL/GenBank/DDBJ databases">
        <title>Genome Assembly of Synthetic Allotetraploid Brassica napus Reveals Homoeologous Exchanges between Subgenomes.</title>
        <authorList>
            <person name="Davis J.T."/>
        </authorList>
    </citation>
    <scope>NUCLEOTIDE SEQUENCE [LARGE SCALE GENOMIC DNA]</scope>
    <source>
        <strain evidence="9">cv. Da-Ae</strain>
        <tissue evidence="8">Seedling</tissue>
    </source>
</reference>
<organism evidence="8 9">
    <name type="scientific">Brassica napus</name>
    <name type="common">Rape</name>
    <dbReference type="NCBI Taxonomy" id="3708"/>
    <lineage>
        <taxon>Eukaryota</taxon>
        <taxon>Viridiplantae</taxon>
        <taxon>Streptophyta</taxon>
        <taxon>Embryophyta</taxon>
        <taxon>Tracheophyta</taxon>
        <taxon>Spermatophyta</taxon>
        <taxon>Magnoliopsida</taxon>
        <taxon>eudicotyledons</taxon>
        <taxon>Gunneridae</taxon>
        <taxon>Pentapetalae</taxon>
        <taxon>rosids</taxon>
        <taxon>malvids</taxon>
        <taxon>Brassicales</taxon>
        <taxon>Brassicaceae</taxon>
        <taxon>Brassiceae</taxon>
        <taxon>Brassica</taxon>
    </lineage>
</organism>
<dbReference type="Gene3D" id="1.20.1540.10">
    <property type="entry name" value="Rhomboid-like"/>
    <property type="match status" value="1"/>
</dbReference>
<dbReference type="SUPFAM" id="SSF144091">
    <property type="entry name" value="Rhomboid-like"/>
    <property type="match status" value="1"/>
</dbReference>
<keyword evidence="4 6" id="KW-1133">Transmembrane helix</keyword>
<keyword evidence="3 6" id="KW-0812">Transmembrane</keyword>
<protein>
    <recommendedName>
        <fullName evidence="7">Peptidase S54 rhomboid domain-containing protein</fullName>
    </recommendedName>
</protein>
<name>A0ABQ8C477_BRANA</name>
<proteinExistence type="inferred from homology"/>
<dbReference type="EMBL" id="JAGKQM010000009">
    <property type="protein sequence ID" value="KAH0911438.1"/>
    <property type="molecule type" value="Genomic_DNA"/>
</dbReference>
<evidence type="ECO:0000256" key="3">
    <source>
        <dbReference type="ARBA" id="ARBA00022692"/>
    </source>
</evidence>
<comment type="subcellular location">
    <subcellularLocation>
        <location evidence="1">Membrane</location>
        <topology evidence="1">Multi-pass membrane protein</topology>
    </subcellularLocation>
</comment>
<dbReference type="InterPro" id="IPR035952">
    <property type="entry name" value="Rhomboid-like_sf"/>
</dbReference>
<dbReference type="Pfam" id="PF01694">
    <property type="entry name" value="Rhomboid"/>
    <property type="match status" value="1"/>
</dbReference>
<feature type="domain" description="Peptidase S54 rhomboid" evidence="7">
    <location>
        <begin position="2"/>
        <end position="71"/>
    </location>
</feature>
<feature type="transmembrane region" description="Helical" evidence="6">
    <location>
        <begin position="22"/>
        <end position="41"/>
    </location>
</feature>
<dbReference type="PANTHER" id="PTHR43731:SF26">
    <property type="entry name" value="RHOMBOID-LIKE PROTEIN 10, CHLOROPLASTIC"/>
    <property type="match status" value="1"/>
</dbReference>
<keyword evidence="9" id="KW-1185">Reference proteome</keyword>
<evidence type="ECO:0000313" key="9">
    <source>
        <dbReference type="Proteomes" id="UP000824890"/>
    </source>
</evidence>
<dbReference type="Proteomes" id="UP000824890">
    <property type="component" value="Unassembled WGS sequence"/>
</dbReference>
<sequence>INCYSLNSIGPTAERLGGPKRFLAVYLTFAAVASSTMGYLFNEASSIGASGAIFGVVAVFVIRHKKMVRDGNENLRQIALSVVSRGIDSWGHGSDYIFGEFRLVAFLCESTTRDGRRVFMDMAPLPLLLWCRNKQLML</sequence>
<dbReference type="InterPro" id="IPR022764">
    <property type="entry name" value="Peptidase_S54_rhomboid_dom"/>
</dbReference>
<evidence type="ECO:0000256" key="2">
    <source>
        <dbReference type="ARBA" id="ARBA00009045"/>
    </source>
</evidence>
<dbReference type="InterPro" id="IPR050925">
    <property type="entry name" value="Rhomboid_protease_S54"/>
</dbReference>
<dbReference type="PANTHER" id="PTHR43731">
    <property type="entry name" value="RHOMBOID PROTEASE"/>
    <property type="match status" value="1"/>
</dbReference>
<accession>A0ABQ8C477</accession>
<evidence type="ECO:0000256" key="5">
    <source>
        <dbReference type="ARBA" id="ARBA00023136"/>
    </source>
</evidence>